<dbReference type="PANTHER" id="PTHR30189:SF1">
    <property type="entry name" value="LPS-ASSEMBLY PROTEIN LPTD"/>
    <property type="match status" value="1"/>
</dbReference>
<dbReference type="InterPro" id="IPR020889">
    <property type="entry name" value="LipoPS_assembly_LptD"/>
</dbReference>
<dbReference type="PANTHER" id="PTHR30189">
    <property type="entry name" value="LPS-ASSEMBLY PROTEIN"/>
    <property type="match status" value="1"/>
</dbReference>
<keyword evidence="2" id="KW-1185">Reference proteome</keyword>
<dbReference type="EMBL" id="PDKB01000002">
    <property type="protein sequence ID" value="RBQ29934.1"/>
    <property type="molecule type" value="Genomic_DNA"/>
</dbReference>
<reference evidence="1 2" key="1">
    <citation type="submission" date="2017-10" db="EMBL/GenBank/DDBJ databases">
        <title>Genomics of the genus Arcobacter.</title>
        <authorList>
            <person name="Perez-Cataluna A."/>
            <person name="Figueras M.J."/>
        </authorList>
    </citation>
    <scope>NUCLEOTIDE SEQUENCE [LARGE SCALE GENOMIC DNA]</scope>
    <source>
        <strain evidence="1 2">CECT 9230</strain>
    </source>
</reference>
<comment type="caution">
    <text evidence="1">The sequence shown here is derived from an EMBL/GenBank/DDBJ whole genome shotgun (WGS) entry which is preliminary data.</text>
</comment>
<dbReference type="GO" id="GO:0015920">
    <property type="term" value="P:lipopolysaccharide transport"/>
    <property type="evidence" value="ECO:0007669"/>
    <property type="project" value="InterPro"/>
</dbReference>
<dbReference type="GO" id="GO:0009279">
    <property type="term" value="C:cell outer membrane"/>
    <property type="evidence" value="ECO:0007669"/>
    <property type="project" value="InterPro"/>
</dbReference>
<evidence type="ECO:0000313" key="1">
    <source>
        <dbReference type="EMBL" id="RBQ29934.1"/>
    </source>
</evidence>
<organism evidence="1 2">
    <name type="scientific">Aliarcobacter vitoriensis</name>
    <dbReference type="NCBI Taxonomy" id="2011099"/>
    <lineage>
        <taxon>Bacteria</taxon>
        <taxon>Pseudomonadati</taxon>
        <taxon>Campylobacterota</taxon>
        <taxon>Epsilonproteobacteria</taxon>
        <taxon>Campylobacterales</taxon>
        <taxon>Arcobacteraceae</taxon>
        <taxon>Aliarcobacter</taxon>
    </lineage>
</organism>
<name>A0A366MWF5_9BACT</name>
<sequence>MRKVVASLLIASVLFEVQAEELKSEKLQLVAKNVDTKENIITAIGDVVAYSPTYYLSADKLVYNKEKEILELFDNVLIIKDNRVQTQSNYAYVDLNNEIINQDPVFLFDSPSNIWTNAKEANKNKEIINLDGSIISSCDCVDPIWSIRTSSADYDTEDMWINAYNARLYVKDIPVFYLPYFGFPTDTTRRTGLLLPTLGYSSDEGFLYSQPLFIAPADNYDIELIPQIRALRGYGSYANFRYADSPNSMLKIKTGYFKEKNNYRKKEKLENSEHFGLDVDYERRNIVSNSRNHQDGVFTSIKLLNDIEYRTLSETSNDDIGTDKKVESKFNYFYNTPEYYAGAYAKYYIDASQKSNSQTLQEIPQFHLHSYNKELFLENLIYSIDAKYQNFTREKGLTAQIYELSVPLSYSQNILDDYLYVGVENKTTLNQFNYSNSIHKNSDYENGTLIQNITSFKMGSDLIKPYKDYIHTINLSASYDIPKNLRKDGDLYGITVDKDQSSKYRELSAFPTIQDNKTINLTLNQSIYDKESLQQFINHKMSQSIIYDSLDEPKFQDYENYVKINHDFGSISGKVIYNMDDNEIVESSVDNSFTYENFTLSAGYYKTKKTNNDFNDRDDLESYRLNTSYKIAKDYSVGYYENYNLEEKLRNKQGVRLNIDDDCWNLDLRLEKEITPRSSYRSGGTRYDSHEQTIVYAVLMLKPIGGIRQKYKVSDNEPR</sequence>
<dbReference type="AlphaFoldDB" id="A0A366MWF5"/>
<dbReference type="RefSeq" id="WP_113892576.1">
    <property type="nucleotide sequence ID" value="NZ_JANJGA010000003.1"/>
</dbReference>
<dbReference type="GO" id="GO:0043165">
    <property type="term" value="P:Gram-negative-bacterium-type cell outer membrane assembly"/>
    <property type="evidence" value="ECO:0007669"/>
    <property type="project" value="InterPro"/>
</dbReference>
<dbReference type="OrthoDB" id="9760225at2"/>
<dbReference type="HAMAP" id="MF_01411">
    <property type="entry name" value="LPS_assembly_LptD"/>
    <property type="match status" value="1"/>
</dbReference>
<proteinExistence type="inferred from homology"/>
<accession>A0A366MWF5</accession>
<protein>
    <submittedName>
        <fullName evidence="1">Organic solvent tolerance protein</fullName>
    </submittedName>
</protein>
<gene>
    <name evidence="1" type="ORF">CRU91_01250</name>
</gene>
<dbReference type="SUPFAM" id="SSF56935">
    <property type="entry name" value="Porins"/>
    <property type="match status" value="1"/>
</dbReference>
<dbReference type="GO" id="GO:1990351">
    <property type="term" value="C:transporter complex"/>
    <property type="evidence" value="ECO:0007669"/>
    <property type="project" value="TreeGrafter"/>
</dbReference>
<evidence type="ECO:0000313" key="2">
    <source>
        <dbReference type="Proteomes" id="UP000252669"/>
    </source>
</evidence>
<dbReference type="InterPro" id="IPR050218">
    <property type="entry name" value="LptD"/>
</dbReference>
<dbReference type="Proteomes" id="UP000252669">
    <property type="component" value="Unassembled WGS sequence"/>
</dbReference>